<dbReference type="GO" id="GO:0016787">
    <property type="term" value="F:hydrolase activity"/>
    <property type="evidence" value="ECO:0007669"/>
    <property type="project" value="UniProtKB-KW"/>
</dbReference>
<comment type="caution">
    <text evidence="2">The sequence shown here is derived from an EMBL/GenBank/DDBJ whole genome shotgun (WGS) entry which is preliminary data.</text>
</comment>
<keyword evidence="2" id="KW-0378">Hydrolase</keyword>
<sequence>MSAPGIDLVAAPAGARDLVLLAHGGMENSTAATSSWKAPILRMWPFAAVARKAAPGAAVGLMRFRYRGWNGQSADPAADLRTMLDRVSSRFDRVVLIGHSMGGRAVVAAGNHPLVAGVLGLAPWLPTGEPLVHLRGPVAFAHGTADRITSPAATASYATRLRAAGIPVALLTLDGEKHAMLHRAPDWNTIVRRFVTHALTPGECPLLTTTARTDRVPRSNPGDAAPTAIADIARTRLTLRVVASL</sequence>
<proteinExistence type="predicted"/>
<feature type="domain" description="AB hydrolase-1" evidence="1">
    <location>
        <begin position="19"/>
        <end position="224"/>
    </location>
</feature>
<dbReference type="Proteomes" id="UP001500363">
    <property type="component" value="Unassembled WGS sequence"/>
</dbReference>
<dbReference type="SUPFAM" id="SSF53474">
    <property type="entry name" value="alpha/beta-Hydrolases"/>
    <property type="match status" value="1"/>
</dbReference>
<dbReference type="Gene3D" id="3.40.50.1820">
    <property type="entry name" value="alpha/beta hydrolase"/>
    <property type="match status" value="1"/>
</dbReference>
<gene>
    <name evidence="2" type="ORF">GCM10009741_66460</name>
</gene>
<keyword evidence="3" id="KW-1185">Reference proteome</keyword>
<evidence type="ECO:0000313" key="3">
    <source>
        <dbReference type="Proteomes" id="UP001500363"/>
    </source>
</evidence>
<dbReference type="EMBL" id="BAAANC010000004">
    <property type="protein sequence ID" value="GAA1552669.1"/>
    <property type="molecule type" value="Genomic_DNA"/>
</dbReference>
<dbReference type="RefSeq" id="WP_344181378.1">
    <property type="nucleotide sequence ID" value="NZ_BAAANC010000004.1"/>
</dbReference>
<evidence type="ECO:0000259" key="1">
    <source>
        <dbReference type="Pfam" id="PF12697"/>
    </source>
</evidence>
<evidence type="ECO:0000313" key="2">
    <source>
        <dbReference type="EMBL" id="GAA1552669.1"/>
    </source>
</evidence>
<accession>A0ABP4MYU6</accession>
<reference evidence="3" key="1">
    <citation type="journal article" date="2019" name="Int. J. Syst. Evol. Microbiol.">
        <title>The Global Catalogue of Microorganisms (GCM) 10K type strain sequencing project: providing services to taxonomists for standard genome sequencing and annotation.</title>
        <authorList>
            <consortium name="The Broad Institute Genomics Platform"/>
            <consortium name="The Broad Institute Genome Sequencing Center for Infectious Disease"/>
            <person name="Wu L."/>
            <person name="Ma J."/>
        </authorList>
    </citation>
    <scope>NUCLEOTIDE SEQUENCE [LARGE SCALE GENOMIC DNA]</scope>
    <source>
        <strain evidence="3">JCM 14303</strain>
    </source>
</reference>
<organism evidence="2 3">
    <name type="scientific">Kribbella lupini</name>
    <dbReference type="NCBI Taxonomy" id="291602"/>
    <lineage>
        <taxon>Bacteria</taxon>
        <taxon>Bacillati</taxon>
        <taxon>Actinomycetota</taxon>
        <taxon>Actinomycetes</taxon>
        <taxon>Propionibacteriales</taxon>
        <taxon>Kribbellaceae</taxon>
        <taxon>Kribbella</taxon>
    </lineage>
</organism>
<dbReference type="InterPro" id="IPR029058">
    <property type="entry name" value="AB_hydrolase_fold"/>
</dbReference>
<dbReference type="InterPro" id="IPR000073">
    <property type="entry name" value="AB_hydrolase_1"/>
</dbReference>
<name>A0ABP4MYU6_9ACTN</name>
<protein>
    <submittedName>
        <fullName evidence="2">Alpha/beta hydrolase</fullName>
    </submittedName>
</protein>
<dbReference type="Pfam" id="PF12697">
    <property type="entry name" value="Abhydrolase_6"/>
    <property type="match status" value="1"/>
</dbReference>